<dbReference type="Proteomes" id="UP000010847">
    <property type="component" value="Chromosome"/>
</dbReference>
<dbReference type="GO" id="GO:0004803">
    <property type="term" value="F:transposase activity"/>
    <property type="evidence" value="ECO:0007669"/>
    <property type="project" value="InterPro"/>
</dbReference>
<dbReference type="InterPro" id="IPR010994">
    <property type="entry name" value="RuvA_2-like"/>
</dbReference>
<dbReference type="KEGG" id="dmt:DESME_03145"/>
<gene>
    <name evidence="3" type="ORF">DESME_02960</name>
    <name evidence="4" type="ORF">DESME_03145</name>
</gene>
<evidence type="ECO:0000259" key="2">
    <source>
        <dbReference type="Pfam" id="PF02371"/>
    </source>
</evidence>
<dbReference type="PANTHER" id="PTHR33055">
    <property type="entry name" value="TRANSPOSASE FOR INSERTION SEQUENCE ELEMENT IS1111A"/>
    <property type="match status" value="1"/>
</dbReference>
<protein>
    <submittedName>
        <fullName evidence="4">Transposase IS116</fullName>
    </submittedName>
</protein>
<dbReference type="HOGENOM" id="CLU_036902_4_8_9"/>
<proteinExistence type="predicted"/>
<dbReference type="InterPro" id="IPR002525">
    <property type="entry name" value="Transp_IS110-like_N"/>
</dbReference>
<dbReference type="InterPro" id="IPR047650">
    <property type="entry name" value="Transpos_IS110"/>
</dbReference>
<feature type="domain" description="Transposase IS110-like N-terminal" evidence="1">
    <location>
        <begin position="9"/>
        <end position="165"/>
    </location>
</feature>
<dbReference type="RefSeq" id="WP_006717482.1">
    <property type="nucleotide sequence ID" value="NZ_CP007032.1"/>
</dbReference>
<dbReference type="OrthoDB" id="9811278at2"/>
<dbReference type="Pfam" id="PF01548">
    <property type="entry name" value="DEDD_Tnp_IS110"/>
    <property type="match status" value="1"/>
</dbReference>
<evidence type="ECO:0000313" key="3">
    <source>
        <dbReference type="EMBL" id="AHF06133.1"/>
    </source>
</evidence>
<dbReference type="EMBL" id="CP007032">
    <property type="protein sequence ID" value="AHF06157.1"/>
    <property type="molecule type" value="Genomic_DNA"/>
</dbReference>
<dbReference type="KEGG" id="dmt:DESME_02960"/>
<feature type="domain" description="Transposase IS116/IS110/IS902 C-terminal" evidence="2">
    <location>
        <begin position="275"/>
        <end position="350"/>
    </location>
</feature>
<keyword evidence="5" id="KW-1185">Reference proteome</keyword>
<organism evidence="4 5">
    <name type="scientific">Desulfitobacterium metallireducens DSM 15288</name>
    <dbReference type="NCBI Taxonomy" id="871968"/>
    <lineage>
        <taxon>Bacteria</taxon>
        <taxon>Bacillati</taxon>
        <taxon>Bacillota</taxon>
        <taxon>Clostridia</taxon>
        <taxon>Eubacteriales</taxon>
        <taxon>Desulfitobacteriaceae</taxon>
        <taxon>Desulfitobacterium</taxon>
    </lineage>
</organism>
<dbReference type="InterPro" id="IPR003346">
    <property type="entry name" value="Transposase_20"/>
</dbReference>
<dbReference type="SUPFAM" id="SSF47781">
    <property type="entry name" value="RuvA domain 2-like"/>
    <property type="match status" value="1"/>
</dbReference>
<dbReference type="AlphaFoldDB" id="W0E615"/>
<reference evidence="4 5" key="1">
    <citation type="submission" date="2013-12" db="EMBL/GenBank/DDBJ databases">
        <authorList>
            <consortium name="DOE Joint Genome Institute"/>
            <person name="Smidt H."/>
            <person name="Huntemann M."/>
            <person name="Han J."/>
            <person name="Chen A."/>
            <person name="Kyrpides N."/>
            <person name="Mavromatis K."/>
            <person name="Markowitz V."/>
            <person name="Palaniappan K."/>
            <person name="Ivanova N."/>
            <person name="Schaumberg A."/>
            <person name="Pati A."/>
            <person name="Liolios K."/>
            <person name="Nordberg H.P."/>
            <person name="Cantor M.N."/>
            <person name="Hua S.X."/>
            <person name="Woyke T."/>
        </authorList>
    </citation>
    <scope>NUCLEOTIDE SEQUENCE [LARGE SCALE GENOMIC DNA]</scope>
    <source>
        <strain evidence="4">853-15A</strain>
        <strain evidence="5">DSM 15288</strain>
    </source>
</reference>
<evidence type="ECO:0000259" key="1">
    <source>
        <dbReference type="Pfam" id="PF01548"/>
    </source>
</evidence>
<dbReference type="eggNOG" id="COG3547">
    <property type="taxonomic scope" value="Bacteria"/>
</dbReference>
<dbReference type="NCBIfam" id="NF033542">
    <property type="entry name" value="transpos_IS110"/>
    <property type="match status" value="1"/>
</dbReference>
<dbReference type="Pfam" id="PF02371">
    <property type="entry name" value="Transposase_20"/>
    <property type="match status" value="1"/>
</dbReference>
<dbReference type="EMBL" id="CP007032">
    <property type="protein sequence ID" value="AHF06133.1"/>
    <property type="molecule type" value="Genomic_DNA"/>
</dbReference>
<accession>W0E615</accession>
<evidence type="ECO:0000313" key="4">
    <source>
        <dbReference type="EMBL" id="AHF06157.1"/>
    </source>
</evidence>
<name>W0E615_9FIRM</name>
<dbReference type="GO" id="GO:0003677">
    <property type="term" value="F:DNA binding"/>
    <property type="evidence" value="ECO:0007669"/>
    <property type="project" value="InterPro"/>
</dbReference>
<dbReference type="PANTHER" id="PTHR33055:SF13">
    <property type="entry name" value="TRANSPOSASE"/>
    <property type="match status" value="1"/>
</dbReference>
<sequence>MIDVPVLSIDISKSKSVAALFKGYQESVSKPFPFLHSPSDMSRLTDKLIKLESETGKRPHVVMEATGNYSKPITAYFQDAGYKVIVLNPLQTHAEKKKSVRKVKTDPIDANRIAQVYYLNEFIEAKPVEDHILELQNLCRQYDSFNTLYTETQLKFRSVLDLVFPKFESVFAHLCSPTALRVLSTFPSPKAILSAEREQIIECLKPAKKSRDWNELKTDELILAAKESLPFNRAQQSNIRVLRMYIELLLSQQNILTDIRAQMVFWANFSSDYPLLRSIPGVGEATATTILAEIGDIKRFPSAKQLVAFSGIDPSVFESGKFKSSNNKISKRGSPYLRKAIYQATVAGISNRASGPLNPILRDFYLRKINEGKPVKVAIIATANKMLRMIYGILSSQQPFSISN</sequence>
<dbReference type="GO" id="GO:0006313">
    <property type="term" value="P:DNA transposition"/>
    <property type="evidence" value="ECO:0007669"/>
    <property type="project" value="InterPro"/>
</dbReference>
<evidence type="ECO:0000313" key="5">
    <source>
        <dbReference type="Proteomes" id="UP000010847"/>
    </source>
</evidence>